<dbReference type="AlphaFoldDB" id="A0A7M2WY71"/>
<accession>A0A7M2WY71</accession>
<organism evidence="3 4">
    <name type="scientific">Humisphaera borealis</name>
    <dbReference type="NCBI Taxonomy" id="2807512"/>
    <lineage>
        <taxon>Bacteria</taxon>
        <taxon>Pseudomonadati</taxon>
        <taxon>Planctomycetota</taxon>
        <taxon>Phycisphaerae</taxon>
        <taxon>Tepidisphaerales</taxon>
        <taxon>Tepidisphaeraceae</taxon>
        <taxon>Humisphaera</taxon>
    </lineage>
</organism>
<dbReference type="Gene3D" id="1.10.10.10">
    <property type="entry name" value="Winged helix-like DNA-binding domain superfamily/Winged helix DNA-binding domain"/>
    <property type="match status" value="2"/>
</dbReference>
<dbReference type="PANTHER" id="PTHR38768:SF1">
    <property type="entry name" value="UPF0502 PROTEIN YCEH"/>
    <property type="match status" value="1"/>
</dbReference>
<dbReference type="InterPro" id="IPR036390">
    <property type="entry name" value="WH_DNA-bd_sf"/>
</dbReference>
<evidence type="ECO:0000256" key="2">
    <source>
        <dbReference type="SAM" id="Coils"/>
    </source>
</evidence>
<comment type="similarity">
    <text evidence="1">Belongs to the UPF0502 family.</text>
</comment>
<sequence>MQPLLPDECRVLGVLIEKQMTTPDQYPLTLNAIVNGSNQKNNRFPVLEMDDDQAYAATEGLRQKGLVVVVEQSGARVSKYKHTAAEKLDCRPAELALLAELLMRGPQSAGELRSRASRMQPFESLPSTEGFLRSLMERAEPLVRRLPPAPGTRAEKYAQLLCPDAHPIDAMAVAAGAIVAAETARSSADMPASSSADAELVNRVAALESEVAALKAALSRLAAEIGAADPIAGV</sequence>
<feature type="coiled-coil region" evidence="2">
    <location>
        <begin position="197"/>
        <end position="224"/>
    </location>
</feature>
<dbReference type="HAMAP" id="MF_01584">
    <property type="entry name" value="UPF0502"/>
    <property type="match status" value="1"/>
</dbReference>
<dbReference type="KEGG" id="hbs:IPV69_03620"/>
<dbReference type="InterPro" id="IPR036388">
    <property type="entry name" value="WH-like_DNA-bd_sf"/>
</dbReference>
<evidence type="ECO:0000313" key="4">
    <source>
        <dbReference type="Proteomes" id="UP000593765"/>
    </source>
</evidence>
<dbReference type="InterPro" id="IPR007432">
    <property type="entry name" value="DUF480"/>
</dbReference>
<keyword evidence="2" id="KW-0175">Coiled coil</keyword>
<evidence type="ECO:0000313" key="3">
    <source>
        <dbReference type="EMBL" id="QOV90467.1"/>
    </source>
</evidence>
<dbReference type="EMBL" id="CP063458">
    <property type="protein sequence ID" value="QOV90467.1"/>
    <property type="molecule type" value="Genomic_DNA"/>
</dbReference>
<proteinExistence type="inferred from homology"/>
<reference evidence="3 4" key="1">
    <citation type="submission" date="2020-10" db="EMBL/GenBank/DDBJ databases">
        <title>Wide distribution of Phycisphaera-like planctomycetes from WD2101 soil group in peatlands and genome analysis of the first cultivated representative.</title>
        <authorList>
            <person name="Dedysh S.N."/>
            <person name="Beletsky A.V."/>
            <person name="Ivanova A."/>
            <person name="Kulichevskaya I.S."/>
            <person name="Suzina N.E."/>
            <person name="Philippov D.A."/>
            <person name="Rakitin A.L."/>
            <person name="Mardanov A.V."/>
            <person name="Ravin N.V."/>
        </authorList>
    </citation>
    <scope>NUCLEOTIDE SEQUENCE [LARGE SCALE GENOMIC DNA]</scope>
    <source>
        <strain evidence="3 4">M1803</strain>
    </source>
</reference>
<name>A0A7M2WY71_9BACT</name>
<evidence type="ECO:0000256" key="1">
    <source>
        <dbReference type="HAMAP-Rule" id="MF_01584"/>
    </source>
</evidence>
<dbReference type="PANTHER" id="PTHR38768">
    <property type="entry name" value="UPF0502 PROTEIN YCEH"/>
    <property type="match status" value="1"/>
</dbReference>
<dbReference type="RefSeq" id="WP_206293552.1">
    <property type="nucleotide sequence ID" value="NZ_CP063458.1"/>
</dbReference>
<gene>
    <name evidence="3" type="ORF">IPV69_03620</name>
</gene>
<dbReference type="Pfam" id="PF04337">
    <property type="entry name" value="DUF480"/>
    <property type="match status" value="1"/>
</dbReference>
<keyword evidence="4" id="KW-1185">Reference proteome</keyword>
<dbReference type="SUPFAM" id="SSF46785">
    <property type="entry name" value="Winged helix' DNA-binding domain"/>
    <property type="match status" value="2"/>
</dbReference>
<protein>
    <submittedName>
        <fullName evidence="3">DUF480 domain-containing protein</fullName>
    </submittedName>
</protein>
<dbReference type="Proteomes" id="UP000593765">
    <property type="component" value="Chromosome"/>
</dbReference>